<sequence>MVIVVWMVCNAMLPMWLHGGHIFEACWIVFVKILAHGVWYTLI</sequence>
<accession>A0A8S5M950</accession>
<keyword evidence="1" id="KW-0812">Transmembrane</keyword>
<protein>
    <submittedName>
        <fullName evidence="2">Uncharacterized protein</fullName>
    </submittedName>
</protein>
<evidence type="ECO:0000256" key="1">
    <source>
        <dbReference type="SAM" id="Phobius"/>
    </source>
</evidence>
<keyword evidence="1" id="KW-0472">Membrane</keyword>
<feature type="transmembrane region" description="Helical" evidence="1">
    <location>
        <begin position="22"/>
        <end position="42"/>
    </location>
</feature>
<organism evidence="2">
    <name type="scientific">Myoviridae sp. ctfvB24</name>
    <dbReference type="NCBI Taxonomy" id="2826679"/>
    <lineage>
        <taxon>Viruses</taxon>
        <taxon>Duplodnaviria</taxon>
        <taxon>Heunggongvirae</taxon>
        <taxon>Uroviricota</taxon>
        <taxon>Caudoviricetes</taxon>
    </lineage>
</organism>
<dbReference type="EMBL" id="BK014851">
    <property type="protein sequence ID" value="DAD78774.1"/>
    <property type="molecule type" value="Genomic_DNA"/>
</dbReference>
<proteinExistence type="predicted"/>
<reference evidence="2" key="1">
    <citation type="journal article" date="2021" name="Proc. Natl. Acad. Sci. U.S.A.">
        <title>A Catalog of Tens of Thousands of Viruses from Human Metagenomes Reveals Hidden Associations with Chronic Diseases.</title>
        <authorList>
            <person name="Tisza M.J."/>
            <person name="Buck C.B."/>
        </authorList>
    </citation>
    <scope>NUCLEOTIDE SEQUENCE</scope>
    <source>
        <strain evidence="2">CtfvB24</strain>
    </source>
</reference>
<name>A0A8S5M950_9CAUD</name>
<evidence type="ECO:0000313" key="2">
    <source>
        <dbReference type="EMBL" id="DAD78774.1"/>
    </source>
</evidence>
<keyword evidence="1" id="KW-1133">Transmembrane helix</keyword>